<comment type="caution">
    <text evidence="2">The sequence shown here is derived from an EMBL/GenBank/DDBJ whole genome shotgun (WGS) entry which is preliminary data.</text>
</comment>
<gene>
    <name evidence="2" type="ORF">JHL22_12745</name>
</gene>
<dbReference type="InterPro" id="IPR010982">
    <property type="entry name" value="Lambda_DNA-bd_dom_sf"/>
</dbReference>
<dbReference type="Proteomes" id="UP000635316">
    <property type="component" value="Unassembled WGS sequence"/>
</dbReference>
<accession>A0ABS1EGD9</accession>
<organism evidence="2 3">
    <name type="scientific">Advenella mandrilli</name>
    <dbReference type="NCBI Taxonomy" id="2800330"/>
    <lineage>
        <taxon>Bacteria</taxon>
        <taxon>Pseudomonadati</taxon>
        <taxon>Pseudomonadota</taxon>
        <taxon>Betaproteobacteria</taxon>
        <taxon>Burkholderiales</taxon>
        <taxon>Alcaligenaceae</taxon>
    </lineage>
</organism>
<dbReference type="RefSeq" id="WP_200238153.1">
    <property type="nucleotide sequence ID" value="NZ_JAENGP010000015.1"/>
</dbReference>
<dbReference type="Gene3D" id="1.10.260.40">
    <property type="entry name" value="lambda repressor-like DNA-binding domains"/>
    <property type="match status" value="1"/>
</dbReference>
<dbReference type="InterPro" id="IPR001387">
    <property type="entry name" value="Cro/C1-type_HTH"/>
</dbReference>
<evidence type="ECO:0000313" key="3">
    <source>
        <dbReference type="Proteomes" id="UP000635316"/>
    </source>
</evidence>
<dbReference type="SUPFAM" id="SSF47413">
    <property type="entry name" value="lambda repressor-like DNA-binding domains"/>
    <property type="match status" value="1"/>
</dbReference>
<keyword evidence="3" id="KW-1185">Reference proteome</keyword>
<dbReference type="Pfam" id="PF01381">
    <property type="entry name" value="HTH_3"/>
    <property type="match status" value="1"/>
</dbReference>
<protein>
    <submittedName>
        <fullName evidence="2">Helix-turn-helix transcriptional regulator</fullName>
    </submittedName>
</protein>
<dbReference type="EMBL" id="JAENGP010000015">
    <property type="protein sequence ID" value="MBK1782081.1"/>
    <property type="molecule type" value="Genomic_DNA"/>
</dbReference>
<dbReference type="CDD" id="cd00093">
    <property type="entry name" value="HTH_XRE"/>
    <property type="match status" value="1"/>
</dbReference>
<name>A0ABS1EGD9_9BURK</name>
<evidence type="ECO:0000259" key="1">
    <source>
        <dbReference type="PROSITE" id="PS50943"/>
    </source>
</evidence>
<dbReference type="PROSITE" id="PS50943">
    <property type="entry name" value="HTH_CROC1"/>
    <property type="match status" value="1"/>
</dbReference>
<sequence>MNTKTDSLGSRVLFARKRAQMSQTALAKKIGASQGTVAHIENGRNNETKHIVELARVLRVRAEWLATGEGEMVENWPFPRVDKSDFESLPTDVKEDIEDYIEMKIFKNKDIKSKSVA</sequence>
<feature type="domain" description="HTH cro/C1-type" evidence="1">
    <location>
        <begin position="12"/>
        <end position="65"/>
    </location>
</feature>
<reference evidence="2 3" key="1">
    <citation type="submission" date="2020-12" db="EMBL/GenBank/DDBJ databases">
        <authorList>
            <person name="Lu T."/>
            <person name="Wang Q."/>
            <person name="Han X."/>
        </authorList>
    </citation>
    <scope>NUCLEOTIDE SEQUENCE [LARGE SCALE GENOMIC DNA]</scope>
    <source>
        <strain evidence="2 3">WQ 585</strain>
    </source>
</reference>
<proteinExistence type="predicted"/>
<evidence type="ECO:0000313" key="2">
    <source>
        <dbReference type="EMBL" id="MBK1782081.1"/>
    </source>
</evidence>
<dbReference type="SMART" id="SM00530">
    <property type="entry name" value="HTH_XRE"/>
    <property type="match status" value="1"/>
</dbReference>